<proteinExistence type="predicted"/>
<evidence type="ECO:0000256" key="1">
    <source>
        <dbReference type="PIRSR" id="PIRSR602401-1"/>
    </source>
</evidence>
<dbReference type="AlphaFoldDB" id="A0A9W8XIJ1"/>
<comment type="caution">
    <text evidence="2">The sequence shown here is derived from an EMBL/GenBank/DDBJ whole genome shotgun (WGS) entry which is preliminary data.</text>
</comment>
<feature type="binding site" description="axial binding residue" evidence="1">
    <location>
        <position position="202"/>
    </location>
    <ligand>
        <name>heme</name>
        <dbReference type="ChEBI" id="CHEBI:30413"/>
    </ligand>
    <ligandPart>
        <name>Fe</name>
        <dbReference type="ChEBI" id="CHEBI:18248"/>
    </ligandPart>
</feature>
<dbReference type="GO" id="GO:0005506">
    <property type="term" value="F:iron ion binding"/>
    <property type="evidence" value="ECO:0007669"/>
    <property type="project" value="InterPro"/>
</dbReference>
<dbReference type="GO" id="GO:0004497">
    <property type="term" value="F:monooxygenase activity"/>
    <property type="evidence" value="ECO:0007669"/>
    <property type="project" value="InterPro"/>
</dbReference>
<dbReference type="PRINTS" id="PR00463">
    <property type="entry name" value="EP450I"/>
</dbReference>
<dbReference type="PRINTS" id="PR00385">
    <property type="entry name" value="P450"/>
</dbReference>
<dbReference type="GO" id="GO:0020037">
    <property type="term" value="F:heme binding"/>
    <property type="evidence" value="ECO:0007669"/>
    <property type="project" value="InterPro"/>
</dbReference>
<dbReference type="GeneID" id="80912463"/>
<dbReference type="GO" id="GO:0016705">
    <property type="term" value="F:oxidoreductase activity, acting on paired donors, with incorporation or reduction of molecular oxygen"/>
    <property type="evidence" value="ECO:0007669"/>
    <property type="project" value="InterPro"/>
</dbReference>
<dbReference type="RefSeq" id="XP_056069242.1">
    <property type="nucleotide sequence ID" value="XM_056217686.1"/>
</dbReference>
<dbReference type="EMBL" id="JAPEUX010000006">
    <property type="protein sequence ID" value="KAJ4350312.1"/>
    <property type="molecule type" value="Genomic_DNA"/>
</dbReference>
<dbReference type="PANTHER" id="PTHR24305">
    <property type="entry name" value="CYTOCHROME P450"/>
    <property type="match status" value="1"/>
</dbReference>
<dbReference type="InterPro" id="IPR050121">
    <property type="entry name" value="Cytochrome_P450_monoxygenase"/>
</dbReference>
<keyword evidence="1" id="KW-0408">Iron</keyword>
<dbReference type="Gene3D" id="1.10.630.10">
    <property type="entry name" value="Cytochrome P450"/>
    <property type="match status" value="1"/>
</dbReference>
<comment type="cofactor">
    <cofactor evidence="1">
        <name>heme</name>
        <dbReference type="ChEBI" id="CHEBI:30413"/>
    </cofactor>
</comment>
<name>A0A9W8XIJ1_9PLEO</name>
<reference evidence="2" key="1">
    <citation type="submission" date="2022-10" db="EMBL/GenBank/DDBJ databases">
        <title>Tapping the CABI collections for fungal endophytes: first genome assemblies for Collariella, Neodidymelliopsis, Ascochyta clinopodiicola, Didymella pomorum, Didymosphaeria variabile, Neocosmospora piperis and Neocucurbitaria cava.</title>
        <authorList>
            <person name="Hill R."/>
        </authorList>
    </citation>
    <scope>NUCLEOTIDE SEQUENCE</scope>
    <source>
        <strain evidence="2">IMI 356815</strain>
    </source>
</reference>
<dbReference type="InterPro" id="IPR001128">
    <property type="entry name" value="Cyt_P450"/>
</dbReference>
<keyword evidence="1" id="KW-0349">Heme</keyword>
<dbReference type="Pfam" id="PF00067">
    <property type="entry name" value="p450"/>
    <property type="match status" value="1"/>
</dbReference>
<dbReference type="InterPro" id="IPR002401">
    <property type="entry name" value="Cyt_P450_E_grp-I"/>
</dbReference>
<keyword evidence="1" id="KW-0479">Metal-binding</keyword>
<keyword evidence="3" id="KW-1185">Reference proteome</keyword>
<dbReference type="PANTHER" id="PTHR24305:SF226">
    <property type="entry name" value="CYTOCHROME P450 MONOOXYGENASE"/>
    <property type="match status" value="1"/>
</dbReference>
<dbReference type="SUPFAM" id="SSF48264">
    <property type="entry name" value="Cytochrome P450"/>
    <property type="match status" value="1"/>
</dbReference>
<sequence length="292" mass="33349">MAYYKKVRDFIVARRAEGKHARRDLYSFVVDIKDPETGEGLRLRDIWSEAAFFVPAGGDTTSTALTAALFYLSRYPECYKRLANEIRNAFTSGVEIRHGTKLSGCTYLRACIDEAMRITPPIATTLWRQLPESDNEQLFVVEGQVIPPGTEVGVNIYTMHHNEEYFPDSYCFKPERWLDESLGRKKLMHDAFTPFSIGSRGCGGKAMAYQEASIAIAKTFWYLDFERPAHDMKADRVGEITQYSGKPELEALDQFASVHRGPNLVFRLRDEARDELFETEKLSYSTILELHS</sequence>
<gene>
    <name evidence="2" type="ORF">N0V89_008933</name>
</gene>
<organism evidence="2 3">
    <name type="scientific">Didymosphaeria variabile</name>
    <dbReference type="NCBI Taxonomy" id="1932322"/>
    <lineage>
        <taxon>Eukaryota</taxon>
        <taxon>Fungi</taxon>
        <taxon>Dikarya</taxon>
        <taxon>Ascomycota</taxon>
        <taxon>Pezizomycotina</taxon>
        <taxon>Dothideomycetes</taxon>
        <taxon>Pleosporomycetidae</taxon>
        <taxon>Pleosporales</taxon>
        <taxon>Massarineae</taxon>
        <taxon>Didymosphaeriaceae</taxon>
        <taxon>Didymosphaeria</taxon>
    </lineage>
</organism>
<evidence type="ECO:0000313" key="3">
    <source>
        <dbReference type="Proteomes" id="UP001140513"/>
    </source>
</evidence>
<dbReference type="InterPro" id="IPR036396">
    <property type="entry name" value="Cyt_P450_sf"/>
</dbReference>
<accession>A0A9W8XIJ1</accession>
<protein>
    <recommendedName>
        <fullName evidence="4">Cytochrome P450</fullName>
    </recommendedName>
</protein>
<dbReference type="OrthoDB" id="1470350at2759"/>
<evidence type="ECO:0000313" key="2">
    <source>
        <dbReference type="EMBL" id="KAJ4350312.1"/>
    </source>
</evidence>
<evidence type="ECO:0008006" key="4">
    <source>
        <dbReference type="Google" id="ProtNLM"/>
    </source>
</evidence>
<dbReference type="Proteomes" id="UP001140513">
    <property type="component" value="Unassembled WGS sequence"/>
</dbReference>